<sequence length="190" mass="22315">MTSSAFDRIAKQIESLEVKLKETKNFLETLPQEFKQNGYFSKEYEQGTNTPHKQSEFKDLENLSVRSSMAHAHLYHTFNLKLNNMSDMCTNNIKNCCCVKHRKHQETSPEYESIQNRLTKLLEISKKEQFDKQSSKICLDLDELLEKLSNQKICLDFKQLSKLLQEGEDKGKTVIPRNTSPIRFKPPRRW</sequence>
<dbReference type="EMBL" id="MH718847">
    <property type="protein sequence ID" value="QCH00490.1"/>
    <property type="molecule type" value="Genomic_DNA"/>
</dbReference>
<organism evidence="1">
    <name type="scientific">Soybean chlorotic mottle virus</name>
    <dbReference type="NCBI Taxonomy" id="10651"/>
    <lineage>
        <taxon>Viruses</taxon>
        <taxon>Riboviria</taxon>
        <taxon>Pararnavirae</taxon>
        <taxon>Artverviricota</taxon>
        <taxon>Revtraviricetes</taxon>
        <taxon>Ortervirales</taxon>
        <taxon>Caulimoviridae</taxon>
        <taxon>Soymovirus</taxon>
        <taxon>Soymovirus maculaglycinis</taxon>
    </lineage>
</organism>
<organismHost>
    <name type="scientific">Vigna unguiculata</name>
    <name type="common">Cowpea</name>
    <dbReference type="NCBI Taxonomy" id="3917"/>
</organismHost>
<organismHost>
    <name type="scientific">Lablab purpureus</name>
    <name type="common">Hyacinth bean</name>
    <name type="synonym">Dolichos lablab</name>
    <dbReference type="NCBI Taxonomy" id="35936"/>
</organismHost>
<organismHost>
    <name type="scientific">Phaseolus vulgaris</name>
    <name type="common">Kidney bean</name>
    <name type="synonym">French bean</name>
    <dbReference type="NCBI Taxonomy" id="3885"/>
</organismHost>
<evidence type="ECO:0000313" key="1">
    <source>
        <dbReference type="EMBL" id="QCH00490.1"/>
    </source>
</evidence>
<name>A0A4D6TXZ6_SOCMV</name>
<organismHost>
    <name type="scientific">Glycine max</name>
    <name type="common">Soybean</name>
    <name type="synonym">Glycine hispida</name>
    <dbReference type="NCBI Taxonomy" id="3847"/>
</organismHost>
<protein>
    <submittedName>
        <fullName evidence="1">Virion-associated protein</fullName>
    </submittedName>
</protein>
<proteinExistence type="predicted"/>
<reference evidence="1" key="1">
    <citation type="submission" date="2018-08" db="EMBL/GenBank/DDBJ databases">
        <title>Molecular characterization and complete genome of Soybean chlorotic mottle virus infecting soybean in China.</title>
        <authorList>
            <person name="Xie Y."/>
        </authorList>
    </citation>
    <scope>NUCLEOTIDE SEQUENCE</scope>
    <source>
        <strain evidence="1">NC113</strain>
    </source>
</reference>
<accession>A0A4D6TXZ6</accession>